<dbReference type="InterPro" id="IPR001245">
    <property type="entry name" value="Ser-Thr/Tyr_kinase_cat_dom"/>
</dbReference>
<dbReference type="InterPro" id="IPR000719">
    <property type="entry name" value="Prot_kinase_dom"/>
</dbReference>
<dbReference type="GO" id="GO:0005524">
    <property type="term" value="F:ATP binding"/>
    <property type="evidence" value="ECO:0007669"/>
    <property type="project" value="InterPro"/>
</dbReference>
<dbReference type="PROSITE" id="PS50011">
    <property type="entry name" value="PROTEIN_KINASE_DOM"/>
    <property type="match status" value="1"/>
</dbReference>
<sequence length="162" mass="18746">MDKIAPEIKSEIEDGNLKKFNQKDFQDIQCLSNISDELNEIKRAYSKTSESHVVLKFLKENDEDKYYDIFNREIKNLIKIYPNENVIKCFGITKDASKNFYSIVLEYCGDKSLCEVLENVSKKGWTHKIEMAKGIANGLNYIHMENIILCNLVSILLIISKI</sequence>
<name>A0A397VEA1_9GLOM</name>
<evidence type="ECO:0000313" key="2">
    <source>
        <dbReference type="EMBL" id="RIB20795.1"/>
    </source>
</evidence>
<evidence type="ECO:0000313" key="3">
    <source>
        <dbReference type="Proteomes" id="UP000266673"/>
    </source>
</evidence>
<protein>
    <recommendedName>
        <fullName evidence="1">Protein kinase domain-containing protein</fullName>
    </recommendedName>
</protein>
<dbReference type="OrthoDB" id="2441719at2759"/>
<keyword evidence="3" id="KW-1185">Reference proteome</keyword>
<feature type="domain" description="Protein kinase" evidence="1">
    <location>
        <begin position="14"/>
        <end position="162"/>
    </location>
</feature>
<dbReference type="PANTHER" id="PTHR44329">
    <property type="entry name" value="SERINE/THREONINE-PROTEIN KINASE TNNI3K-RELATED"/>
    <property type="match status" value="1"/>
</dbReference>
<gene>
    <name evidence="2" type="ORF">C2G38_1158898</name>
</gene>
<dbReference type="InterPro" id="IPR011009">
    <property type="entry name" value="Kinase-like_dom_sf"/>
</dbReference>
<dbReference type="GO" id="GO:0004674">
    <property type="term" value="F:protein serine/threonine kinase activity"/>
    <property type="evidence" value="ECO:0007669"/>
    <property type="project" value="TreeGrafter"/>
</dbReference>
<comment type="caution">
    <text evidence="2">The sequence shown here is derived from an EMBL/GenBank/DDBJ whole genome shotgun (WGS) entry which is preliminary data.</text>
</comment>
<dbReference type="Proteomes" id="UP000266673">
    <property type="component" value="Unassembled WGS sequence"/>
</dbReference>
<dbReference type="InterPro" id="IPR051681">
    <property type="entry name" value="Ser/Thr_Kinases-Pseudokinases"/>
</dbReference>
<reference evidence="2 3" key="1">
    <citation type="submission" date="2018-06" db="EMBL/GenBank/DDBJ databases">
        <title>Comparative genomics reveals the genomic features of Rhizophagus irregularis, R. cerebriforme, R. diaphanum and Gigaspora rosea, and their symbiotic lifestyle signature.</title>
        <authorList>
            <person name="Morin E."/>
            <person name="San Clemente H."/>
            <person name="Chen E.C.H."/>
            <person name="De La Providencia I."/>
            <person name="Hainaut M."/>
            <person name="Kuo A."/>
            <person name="Kohler A."/>
            <person name="Murat C."/>
            <person name="Tang N."/>
            <person name="Roy S."/>
            <person name="Loubradou J."/>
            <person name="Henrissat B."/>
            <person name="Grigoriev I.V."/>
            <person name="Corradi N."/>
            <person name="Roux C."/>
            <person name="Martin F.M."/>
        </authorList>
    </citation>
    <scope>NUCLEOTIDE SEQUENCE [LARGE SCALE GENOMIC DNA]</scope>
    <source>
        <strain evidence="2 3">DAOM 194757</strain>
    </source>
</reference>
<dbReference type="Pfam" id="PF07714">
    <property type="entry name" value="PK_Tyr_Ser-Thr"/>
    <property type="match status" value="1"/>
</dbReference>
<accession>A0A397VEA1</accession>
<proteinExistence type="predicted"/>
<evidence type="ECO:0000259" key="1">
    <source>
        <dbReference type="PROSITE" id="PS50011"/>
    </source>
</evidence>
<dbReference type="AlphaFoldDB" id="A0A397VEA1"/>
<dbReference type="SUPFAM" id="SSF56112">
    <property type="entry name" value="Protein kinase-like (PK-like)"/>
    <property type="match status" value="1"/>
</dbReference>
<organism evidence="2 3">
    <name type="scientific">Gigaspora rosea</name>
    <dbReference type="NCBI Taxonomy" id="44941"/>
    <lineage>
        <taxon>Eukaryota</taxon>
        <taxon>Fungi</taxon>
        <taxon>Fungi incertae sedis</taxon>
        <taxon>Mucoromycota</taxon>
        <taxon>Glomeromycotina</taxon>
        <taxon>Glomeromycetes</taxon>
        <taxon>Diversisporales</taxon>
        <taxon>Gigasporaceae</taxon>
        <taxon>Gigaspora</taxon>
    </lineage>
</organism>
<dbReference type="Gene3D" id="1.10.510.10">
    <property type="entry name" value="Transferase(Phosphotransferase) domain 1"/>
    <property type="match status" value="1"/>
</dbReference>
<dbReference type="EMBL" id="QKWP01000397">
    <property type="protein sequence ID" value="RIB20795.1"/>
    <property type="molecule type" value="Genomic_DNA"/>
</dbReference>